<reference evidence="9" key="1">
    <citation type="submission" date="2016-04" db="EMBL/GenBank/DDBJ databases">
        <authorList>
            <person name="Nguyen H.D."/>
            <person name="Samba Siva P."/>
            <person name="Cullis J."/>
            <person name="Levesque C.A."/>
            <person name="Hambleton S."/>
        </authorList>
    </citation>
    <scope>NUCLEOTIDE SEQUENCE</scope>
    <source>
        <strain evidence="9">DAOMC 236416</strain>
    </source>
</reference>
<evidence type="ECO:0000256" key="6">
    <source>
        <dbReference type="ARBA" id="ARBA00034617"/>
    </source>
</evidence>
<keyword evidence="4" id="KW-0238">DNA-binding</keyword>
<feature type="region of interest" description="Disordered" evidence="8">
    <location>
        <begin position="1"/>
        <end position="38"/>
    </location>
</feature>
<keyword evidence="5" id="KW-0413">Isomerase</keyword>
<dbReference type="GO" id="GO:0043138">
    <property type="term" value="F:3'-5' DNA helicase activity"/>
    <property type="evidence" value="ECO:0007669"/>
    <property type="project" value="UniProtKB-EC"/>
</dbReference>
<dbReference type="Pfam" id="PF00271">
    <property type="entry name" value="Helicase_C"/>
    <property type="match status" value="1"/>
</dbReference>
<evidence type="ECO:0000313" key="9">
    <source>
        <dbReference type="EMBL" id="KAE8253985.1"/>
    </source>
</evidence>
<dbReference type="PROSITE" id="PS51194">
    <property type="entry name" value="HELICASE_CTER"/>
    <property type="match status" value="1"/>
</dbReference>
<dbReference type="SMART" id="SM00487">
    <property type="entry name" value="DEXDc"/>
    <property type="match status" value="1"/>
</dbReference>
<dbReference type="SUPFAM" id="SSF52540">
    <property type="entry name" value="P-loop containing nucleoside triphosphate hydrolases"/>
    <property type="match status" value="1"/>
</dbReference>
<keyword evidence="2" id="KW-0547">Nucleotide-binding</keyword>
<dbReference type="AlphaFoldDB" id="A0A177TGQ8"/>
<dbReference type="GO" id="GO:0000724">
    <property type="term" value="P:double-strand break repair via homologous recombination"/>
    <property type="evidence" value="ECO:0007669"/>
    <property type="project" value="TreeGrafter"/>
</dbReference>
<dbReference type="SMART" id="SM00490">
    <property type="entry name" value="HELICc"/>
    <property type="match status" value="1"/>
</dbReference>
<comment type="catalytic activity">
    <reaction evidence="6">
        <text>Couples ATP hydrolysis with the unwinding of duplex DNA by translocating in the 3'-5' direction.</text>
        <dbReference type="EC" id="5.6.2.4"/>
    </reaction>
</comment>
<evidence type="ECO:0000256" key="5">
    <source>
        <dbReference type="ARBA" id="ARBA00023235"/>
    </source>
</evidence>
<reference evidence="9" key="2">
    <citation type="journal article" date="2019" name="IMA Fungus">
        <title>Genome sequencing and comparison of five Tilletia species to identify candidate genes for the detection of regulated species infecting wheat.</title>
        <authorList>
            <person name="Nguyen H.D.T."/>
            <person name="Sultana T."/>
            <person name="Kesanakurti P."/>
            <person name="Hambleton S."/>
        </authorList>
    </citation>
    <scope>NUCLEOTIDE SEQUENCE</scope>
    <source>
        <strain evidence="9">DAOMC 236416</strain>
    </source>
</reference>
<keyword evidence="10" id="KW-1185">Reference proteome</keyword>
<evidence type="ECO:0000256" key="8">
    <source>
        <dbReference type="SAM" id="MobiDB-lite"/>
    </source>
</evidence>
<dbReference type="InterPro" id="IPR011545">
    <property type="entry name" value="DEAD/DEAH_box_helicase_dom"/>
</dbReference>
<dbReference type="PROSITE" id="PS51192">
    <property type="entry name" value="HELICASE_ATP_BIND_1"/>
    <property type="match status" value="1"/>
</dbReference>
<evidence type="ECO:0000256" key="3">
    <source>
        <dbReference type="ARBA" id="ARBA00022840"/>
    </source>
</evidence>
<dbReference type="InterPro" id="IPR027417">
    <property type="entry name" value="P-loop_NTPase"/>
</dbReference>
<keyword evidence="3" id="KW-0067">ATP-binding</keyword>
<proteinExistence type="inferred from homology"/>
<organism evidence="9 10">
    <name type="scientific">Tilletia indica</name>
    <dbReference type="NCBI Taxonomy" id="43049"/>
    <lineage>
        <taxon>Eukaryota</taxon>
        <taxon>Fungi</taxon>
        <taxon>Dikarya</taxon>
        <taxon>Basidiomycota</taxon>
        <taxon>Ustilaginomycotina</taxon>
        <taxon>Exobasidiomycetes</taxon>
        <taxon>Tilletiales</taxon>
        <taxon>Tilletiaceae</taxon>
        <taxon>Tilletia</taxon>
    </lineage>
</organism>
<comment type="similarity">
    <text evidence="1">Belongs to the helicase family. RecQ subfamily.</text>
</comment>
<evidence type="ECO:0000256" key="2">
    <source>
        <dbReference type="ARBA" id="ARBA00022741"/>
    </source>
</evidence>
<dbReference type="Pfam" id="PF00270">
    <property type="entry name" value="DEAD"/>
    <property type="match status" value="1"/>
</dbReference>
<feature type="compositionally biased region" description="Polar residues" evidence="8">
    <location>
        <begin position="137"/>
        <end position="147"/>
    </location>
</feature>
<dbReference type="PANTHER" id="PTHR13710">
    <property type="entry name" value="DNA HELICASE RECQ FAMILY MEMBER"/>
    <property type="match status" value="1"/>
</dbReference>
<dbReference type="GO" id="GO:0009378">
    <property type="term" value="F:four-way junction helicase activity"/>
    <property type="evidence" value="ECO:0007669"/>
    <property type="project" value="TreeGrafter"/>
</dbReference>
<evidence type="ECO:0000256" key="1">
    <source>
        <dbReference type="ARBA" id="ARBA00005446"/>
    </source>
</evidence>
<protein>
    <recommendedName>
        <fullName evidence="7">DNA 3'-5' helicase</fullName>
        <ecNumber evidence="7">5.6.2.4</ecNumber>
    </recommendedName>
</protein>
<dbReference type="InterPro" id="IPR014001">
    <property type="entry name" value="Helicase_ATP-bd"/>
</dbReference>
<dbReference type="EC" id="5.6.2.4" evidence="7"/>
<evidence type="ECO:0000256" key="7">
    <source>
        <dbReference type="ARBA" id="ARBA00034808"/>
    </source>
</evidence>
<dbReference type="GO" id="GO:0005737">
    <property type="term" value="C:cytoplasm"/>
    <property type="evidence" value="ECO:0007669"/>
    <property type="project" value="TreeGrafter"/>
</dbReference>
<dbReference type="GO" id="GO:0003677">
    <property type="term" value="F:DNA binding"/>
    <property type="evidence" value="ECO:0007669"/>
    <property type="project" value="UniProtKB-KW"/>
</dbReference>
<evidence type="ECO:0000256" key="4">
    <source>
        <dbReference type="ARBA" id="ARBA00023125"/>
    </source>
</evidence>
<dbReference type="GO" id="GO:0005524">
    <property type="term" value="F:ATP binding"/>
    <property type="evidence" value="ECO:0007669"/>
    <property type="project" value="UniProtKB-KW"/>
</dbReference>
<dbReference type="Proteomes" id="UP000077521">
    <property type="component" value="Unassembled WGS sequence"/>
</dbReference>
<dbReference type="InterPro" id="IPR001650">
    <property type="entry name" value="Helicase_C-like"/>
</dbReference>
<accession>A0A177TGQ8</accession>
<dbReference type="PANTHER" id="PTHR13710:SF105">
    <property type="entry name" value="ATP-DEPENDENT DNA HELICASE Q1"/>
    <property type="match status" value="1"/>
</dbReference>
<sequence length="812" mass="87934">MSPASLSSLTLSPGRHPLAPLAAPCQQKDSTTQGGHLRDEEVSIRAAKRRRVSCASVLDNVGEQSQPKINQETFIDPHLLSAPVLGASTCSTAPSRTIQQDQGQHQIFDEGEGDVGNSLELSSLVTGAEATTRIPGRSNTTGPQLSSPVVRRNKDDTGRRKIVRGRRSSERPAPILSLSALVDAVRAATKKSDFQPKPWQIEGAYRALAGWDGIIAAGTGAGKSAIWLLIILAGRAPVLVITALKAIQKEQIKKLAKMGISAVALNGDTMSADRRVVGGKGNSTARTSNPLQQIEQGLVRVVFAAPETLITNARASKAVCDSDWAKTLGTIIVDEAHVVYDWGIVTGRGGSAFRPEFGKLAILRARFHAGVPLIAVSATLCGPCLPALCTALRFGQLPFFALDVGKERDGCIYDIQAFRHAVSTFRDLLEVLPAHPQSLNDLPKVLIYVDSRTKAVDAADAIRARLPAFLRHAVESFTAGDTPLQKNSVMRRLRAGKVRIVAATEVLGMGIDLPDVDMVIQFQMPKDFKSLVQHFGRAARGPNAQAKVLLLCDPWICQVRESIRQRGTASACAVEMSATNRQKWEALDEPLRKWLECRGCLRTELSRLLGLDFSVLPGTSDGQPATVSSEPIGRGPVSGSSADRQARFYWRATPSTLTSTSLVCCSNCDTANAVERHHIEPEATRGVNRLTAPPLNAESVNLRRELAARLNKWRTQAYNARPDSRRWQNERSIMSDEAMRGLTDRAPRILAHVKNGGKINSEYVQQLLGASSSIQAHHLVEVQDVLQCWANASLHSAVASRLTPAGWIARRS</sequence>
<dbReference type="GO" id="GO:0005694">
    <property type="term" value="C:chromosome"/>
    <property type="evidence" value="ECO:0007669"/>
    <property type="project" value="TreeGrafter"/>
</dbReference>
<evidence type="ECO:0000313" key="10">
    <source>
        <dbReference type="Proteomes" id="UP000077521"/>
    </source>
</evidence>
<comment type="caution">
    <text evidence="9">The sequence shown here is derived from an EMBL/GenBank/DDBJ whole genome shotgun (WGS) entry which is preliminary data.</text>
</comment>
<name>A0A177TGQ8_9BASI</name>
<dbReference type="EMBL" id="LWDF02000207">
    <property type="protein sequence ID" value="KAE8253985.1"/>
    <property type="molecule type" value="Genomic_DNA"/>
</dbReference>
<gene>
    <name evidence="9" type="ORF">A4X13_0g3581</name>
</gene>
<feature type="compositionally biased region" description="Low complexity" evidence="8">
    <location>
        <begin position="1"/>
        <end position="12"/>
    </location>
</feature>
<dbReference type="Gene3D" id="3.40.50.300">
    <property type="entry name" value="P-loop containing nucleotide triphosphate hydrolases"/>
    <property type="match status" value="2"/>
</dbReference>
<feature type="region of interest" description="Disordered" evidence="8">
    <location>
        <begin position="127"/>
        <end position="157"/>
    </location>
</feature>